<comment type="subcellular location">
    <subcellularLocation>
        <location evidence="7 8">Cytoplasm</location>
    </subcellularLocation>
</comment>
<dbReference type="InterPro" id="IPR022896">
    <property type="entry name" value="TrioseP_Isoase_bac/euk"/>
</dbReference>
<dbReference type="SUPFAM" id="SSF51351">
    <property type="entry name" value="Triosephosphate isomerase (TIM)"/>
    <property type="match status" value="1"/>
</dbReference>
<dbReference type="PANTHER" id="PTHR21139">
    <property type="entry name" value="TRIOSEPHOSPHATE ISOMERASE"/>
    <property type="match status" value="1"/>
</dbReference>
<comment type="caution">
    <text evidence="9">The sequence shown here is derived from an EMBL/GenBank/DDBJ whole genome shotgun (WGS) entry which is preliminary data.</text>
</comment>
<dbReference type="GO" id="GO:0005829">
    <property type="term" value="C:cytosol"/>
    <property type="evidence" value="ECO:0007669"/>
    <property type="project" value="TreeGrafter"/>
</dbReference>
<evidence type="ECO:0000313" key="9">
    <source>
        <dbReference type="EMBL" id="TYO99731.1"/>
    </source>
</evidence>
<keyword evidence="3 7" id="KW-0312">Gluconeogenesis</keyword>
<dbReference type="GO" id="GO:0006094">
    <property type="term" value="P:gluconeogenesis"/>
    <property type="evidence" value="ECO:0007669"/>
    <property type="project" value="UniProtKB-UniRule"/>
</dbReference>
<dbReference type="RefSeq" id="WP_148895067.1">
    <property type="nucleotide sequence ID" value="NZ_VNIB01000002.1"/>
</dbReference>
<dbReference type="GO" id="GO:0046166">
    <property type="term" value="P:glyceraldehyde-3-phosphate biosynthetic process"/>
    <property type="evidence" value="ECO:0007669"/>
    <property type="project" value="TreeGrafter"/>
</dbReference>
<dbReference type="FunFam" id="3.20.20.70:FF:000016">
    <property type="entry name" value="Triosephosphate isomerase"/>
    <property type="match status" value="1"/>
</dbReference>
<dbReference type="PROSITE" id="PS00171">
    <property type="entry name" value="TIM_1"/>
    <property type="match status" value="1"/>
</dbReference>
<evidence type="ECO:0000256" key="2">
    <source>
        <dbReference type="ARBA" id="ARBA00007422"/>
    </source>
</evidence>
<dbReference type="EC" id="5.3.1.1" evidence="7 8"/>
<keyword evidence="10" id="KW-1185">Reference proteome</keyword>
<keyword evidence="4 7" id="KW-0963">Cytoplasm</keyword>
<feature type="binding site" evidence="7">
    <location>
        <begin position="9"/>
        <end position="11"/>
    </location>
    <ligand>
        <name>substrate</name>
    </ligand>
</feature>
<dbReference type="HAMAP" id="MF_00147_B">
    <property type="entry name" value="TIM_B"/>
    <property type="match status" value="1"/>
</dbReference>
<dbReference type="EMBL" id="VNIB01000002">
    <property type="protein sequence ID" value="TYO99731.1"/>
    <property type="molecule type" value="Genomic_DNA"/>
</dbReference>
<dbReference type="InterPro" id="IPR013785">
    <property type="entry name" value="Aldolase_TIM"/>
</dbReference>
<feature type="binding site" evidence="7">
    <location>
        <position position="174"/>
    </location>
    <ligand>
        <name>substrate</name>
    </ligand>
</feature>
<name>A0A5D3WPV3_9BACT</name>
<dbReference type="InterPro" id="IPR000652">
    <property type="entry name" value="Triosephosphate_isomerase"/>
</dbReference>
<evidence type="ECO:0000256" key="4">
    <source>
        <dbReference type="ARBA" id="ARBA00022490"/>
    </source>
</evidence>
<comment type="subunit">
    <text evidence="7 8">Homodimer.</text>
</comment>
<comment type="pathway">
    <text evidence="7 8">Carbohydrate biosynthesis; gluconeogenesis.</text>
</comment>
<dbReference type="GO" id="GO:0006096">
    <property type="term" value="P:glycolytic process"/>
    <property type="evidence" value="ECO:0007669"/>
    <property type="project" value="UniProtKB-UniRule"/>
</dbReference>
<feature type="binding site" evidence="7">
    <location>
        <position position="214"/>
    </location>
    <ligand>
        <name>substrate</name>
    </ligand>
</feature>
<dbReference type="AlphaFoldDB" id="A0A5D3WPV3"/>
<dbReference type="UniPathway" id="UPA00109">
    <property type="reaction ID" value="UER00189"/>
</dbReference>
<feature type="active site" description="Electrophile" evidence="7">
    <location>
        <position position="96"/>
    </location>
</feature>
<keyword evidence="5 7" id="KW-0324">Glycolysis</keyword>
<protein>
    <recommendedName>
        <fullName evidence="7 8">Triosephosphate isomerase</fullName>
        <shortName evidence="7">TIM</shortName>
        <shortName evidence="7">TPI</shortName>
        <ecNumber evidence="7 8">5.3.1.1</ecNumber>
    </recommendedName>
    <alternativeName>
        <fullName evidence="7">Triose-phosphate isomerase</fullName>
    </alternativeName>
</protein>
<evidence type="ECO:0000256" key="8">
    <source>
        <dbReference type="RuleBase" id="RU363013"/>
    </source>
</evidence>
<dbReference type="CDD" id="cd00311">
    <property type="entry name" value="TIM"/>
    <property type="match status" value="1"/>
</dbReference>
<keyword evidence="6 7" id="KW-0413">Isomerase</keyword>
<comment type="function">
    <text evidence="7">Involved in the gluconeogenesis. Catalyzes stereospecifically the conversion of dihydroxyacetone phosphate (DHAP) to D-glyceraldehyde-3-phosphate (G3P).</text>
</comment>
<dbReference type="GO" id="GO:0004807">
    <property type="term" value="F:triose-phosphate isomerase activity"/>
    <property type="evidence" value="ECO:0007669"/>
    <property type="project" value="UniProtKB-UniRule"/>
</dbReference>
<dbReference type="Pfam" id="PF00121">
    <property type="entry name" value="TIM"/>
    <property type="match status" value="1"/>
</dbReference>
<evidence type="ECO:0000256" key="1">
    <source>
        <dbReference type="ARBA" id="ARBA00004680"/>
    </source>
</evidence>
<gene>
    <name evidence="7" type="primary">tpiA</name>
    <name evidence="9" type="ORF">EDC39_102258</name>
</gene>
<dbReference type="PROSITE" id="PS51440">
    <property type="entry name" value="TIM_2"/>
    <property type="match status" value="1"/>
</dbReference>
<evidence type="ECO:0000313" key="10">
    <source>
        <dbReference type="Proteomes" id="UP000324159"/>
    </source>
</evidence>
<dbReference type="Gene3D" id="3.20.20.70">
    <property type="entry name" value="Aldolase class I"/>
    <property type="match status" value="1"/>
</dbReference>
<feature type="binding site" evidence="7">
    <location>
        <begin position="235"/>
        <end position="236"/>
    </location>
    <ligand>
        <name>substrate</name>
    </ligand>
</feature>
<comment type="catalytic activity">
    <reaction evidence="7 8">
        <text>D-glyceraldehyde 3-phosphate = dihydroxyacetone phosphate</text>
        <dbReference type="Rhea" id="RHEA:18585"/>
        <dbReference type="ChEBI" id="CHEBI:57642"/>
        <dbReference type="ChEBI" id="CHEBI:59776"/>
        <dbReference type="EC" id="5.3.1.1"/>
    </reaction>
</comment>
<evidence type="ECO:0000256" key="6">
    <source>
        <dbReference type="ARBA" id="ARBA00023235"/>
    </source>
</evidence>
<dbReference type="InterPro" id="IPR020861">
    <property type="entry name" value="Triosephosphate_isomerase_AS"/>
</dbReference>
<evidence type="ECO:0000256" key="7">
    <source>
        <dbReference type="HAMAP-Rule" id="MF_00147"/>
    </source>
</evidence>
<dbReference type="UniPathway" id="UPA00138"/>
<dbReference type="NCBIfam" id="TIGR00419">
    <property type="entry name" value="tim"/>
    <property type="match status" value="1"/>
</dbReference>
<dbReference type="PANTHER" id="PTHR21139:SF42">
    <property type="entry name" value="TRIOSEPHOSPHATE ISOMERASE"/>
    <property type="match status" value="1"/>
</dbReference>
<dbReference type="GO" id="GO:0019563">
    <property type="term" value="P:glycerol catabolic process"/>
    <property type="evidence" value="ECO:0007669"/>
    <property type="project" value="TreeGrafter"/>
</dbReference>
<comment type="similarity">
    <text evidence="2 7 8">Belongs to the triosephosphate isomerase family.</text>
</comment>
<dbReference type="InterPro" id="IPR035990">
    <property type="entry name" value="TIM_sf"/>
</dbReference>
<sequence>MRKPIIAGNWKMHKTIAEATGLAAELAAAAAALDDVEVIVAPPFTALAGVVGALPADSALRVAAQNCYCEDKGAFTGEIAPSMLVDAGCSHVILGHSERRKIFGENDALINRKVHAALAAGLNVILCIGETLEEREQERMYDVLKTQVSEGLKGLAGEQLARVVIAYEPVWAIGTGRTATSDQAEEAHSFVRGLVGGLFGQSEAEAMRILYGGSVKPENIDGLMARENIDGALVGGASLQAEDFIRIMNFARSG</sequence>
<proteinExistence type="inferred from homology"/>
<evidence type="ECO:0000256" key="5">
    <source>
        <dbReference type="ARBA" id="ARBA00023152"/>
    </source>
</evidence>
<accession>A0A5D3WPV3</accession>
<evidence type="ECO:0000256" key="3">
    <source>
        <dbReference type="ARBA" id="ARBA00022432"/>
    </source>
</evidence>
<comment type="pathway">
    <text evidence="1 7 8">Carbohydrate degradation; glycolysis; D-glyceraldehyde 3-phosphate from glycerone phosphate: step 1/1.</text>
</comment>
<dbReference type="OrthoDB" id="9809429at2"/>
<reference evidence="9 10" key="1">
    <citation type="submission" date="2019-07" db="EMBL/GenBank/DDBJ databases">
        <title>Genomic Encyclopedia of Type Strains, Phase IV (KMG-IV): sequencing the most valuable type-strain genomes for metagenomic binning, comparative biology and taxonomic classification.</title>
        <authorList>
            <person name="Goeker M."/>
        </authorList>
    </citation>
    <scope>NUCLEOTIDE SEQUENCE [LARGE SCALE GENOMIC DNA]</scope>
    <source>
        <strain evidence="9 10">SS015</strain>
    </source>
</reference>
<feature type="active site" description="Proton acceptor" evidence="7">
    <location>
        <position position="168"/>
    </location>
</feature>
<dbReference type="Proteomes" id="UP000324159">
    <property type="component" value="Unassembled WGS sequence"/>
</dbReference>
<organism evidence="9 10">
    <name type="scientific">Geothermobacter ehrlichii</name>
    <dbReference type="NCBI Taxonomy" id="213224"/>
    <lineage>
        <taxon>Bacteria</taxon>
        <taxon>Pseudomonadati</taxon>
        <taxon>Thermodesulfobacteriota</taxon>
        <taxon>Desulfuromonadia</taxon>
        <taxon>Desulfuromonadales</taxon>
        <taxon>Geothermobacteraceae</taxon>
        <taxon>Geothermobacter</taxon>
    </lineage>
</organism>